<evidence type="ECO:0000259" key="8">
    <source>
        <dbReference type="Pfam" id="PF02866"/>
    </source>
</evidence>
<evidence type="ECO:0000256" key="4">
    <source>
        <dbReference type="PIRSR" id="PIRSR000102-1"/>
    </source>
</evidence>
<evidence type="ECO:0000256" key="2">
    <source>
        <dbReference type="ARBA" id="ARBA00023002"/>
    </source>
</evidence>
<feature type="binding site" evidence="5">
    <location>
        <begin position="10"/>
        <end position="15"/>
    </location>
    <ligand>
        <name>NAD(+)</name>
        <dbReference type="ChEBI" id="CHEBI:57540"/>
    </ligand>
</feature>
<feature type="binding site" evidence="5">
    <location>
        <position position="95"/>
    </location>
    <ligand>
        <name>NAD(+)</name>
        <dbReference type="ChEBI" id="CHEBI:57540"/>
    </ligand>
</feature>
<dbReference type="Pfam" id="PF00056">
    <property type="entry name" value="Ldh_1_N"/>
    <property type="match status" value="1"/>
</dbReference>
<comment type="function">
    <text evidence="1">Catalyzes the reversible oxidation of malate to oxaloacetate.</text>
</comment>
<dbReference type="Gene3D" id="3.90.110.10">
    <property type="entry name" value="Lactate dehydrogenase/glycoside hydrolase, family 4, C-terminal"/>
    <property type="match status" value="1"/>
</dbReference>
<evidence type="ECO:0000256" key="3">
    <source>
        <dbReference type="ARBA" id="ARBA00023027"/>
    </source>
</evidence>
<dbReference type="Proteomes" id="UP000192074">
    <property type="component" value="Unassembled WGS sequence"/>
</dbReference>
<feature type="domain" description="Lactate/malate dehydrogenase N-terminal" evidence="7">
    <location>
        <begin position="5"/>
        <end position="139"/>
    </location>
</feature>
<feature type="binding site" evidence="5">
    <location>
        <position position="35"/>
    </location>
    <ligand>
        <name>NAD(+)</name>
        <dbReference type="ChEBI" id="CHEBI:57540"/>
    </ligand>
</feature>
<dbReference type="Pfam" id="PF02866">
    <property type="entry name" value="Ldh_1_C"/>
    <property type="match status" value="1"/>
</dbReference>
<evidence type="ECO:0000259" key="7">
    <source>
        <dbReference type="Pfam" id="PF00056"/>
    </source>
</evidence>
<feature type="domain" description="Lactate/malate dehydrogenase C-terminal" evidence="8">
    <location>
        <begin position="147"/>
        <end position="308"/>
    </location>
</feature>
<comment type="caution">
    <text evidence="9">The sequence shown here is derived from an EMBL/GenBank/DDBJ whole genome shotgun (WGS) entry which is preliminary data.</text>
</comment>
<keyword evidence="3 5" id="KW-0520">NAD</keyword>
<dbReference type="InterPro" id="IPR001557">
    <property type="entry name" value="L-lactate/malate_DH"/>
</dbReference>
<protein>
    <submittedName>
        <fullName evidence="9">L-lactate dehydrogenase</fullName>
        <ecNumber evidence="9">1.1.1.27</ecNumber>
    </submittedName>
</protein>
<dbReference type="InterPro" id="IPR018177">
    <property type="entry name" value="L-lactate_DH_AS"/>
</dbReference>
<dbReference type="AlphaFoldDB" id="A0A822V9F5"/>
<organism evidence="9 10">
    <name type="scientific">Agrobacterium tumefaciens str. B6</name>
    <dbReference type="NCBI Taxonomy" id="1183423"/>
    <lineage>
        <taxon>Bacteria</taxon>
        <taxon>Pseudomonadati</taxon>
        <taxon>Pseudomonadota</taxon>
        <taxon>Alphaproteobacteria</taxon>
        <taxon>Hyphomicrobiales</taxon>
        <taxon>Rhizobiaceae</taxon>
        <taxon>Rhizobium/Agrobacterium group</taxon>
        <taxon>Agrobacterium</taxon>
        <taxon>Agrobacterium tumefaciens complex</taxon>
    </lineage>
</organism>
<evidence type="ECO:0000256" key="5">
    <source>
        <dbReference type="PIRSR" id="PIRSR000102-3"/>
    </source>
</evidence>
<sequence length="315" mass="33364">MMPGKVGIVGAGQVGATTAFLLATVPGVREVVLVDADTDRAHAQAADIAHAAAFGMPAEIAAGDYADLAGAHVIAITAGSSLEHGQTRLDLLSKNVTVVSAVLEKVAAVASDAVLLFATNPVDVMPALAVRRFCYPRARAIATGCALDTARFRNRLARHFDLSPRSVHGYVLGEHGDSEVLHWSGVQIGGMPVAEFAAKRGRPMSADDYETITREVRTSAYRIKQGKGVSNFAIGGCIARLTHAIINDEDVVFSVSTFLDEVLDIEDTCISLPQIVDASGASMPFIPSLEPEEEEALRRSATVLRDAIGMADRMR</sequence>
<dbReference type="SUPFAM" id="SSF51735">
    <property type="entry name" value="NAD(P)-binding Rossmann-fold domains"/>
    <property type="match status" value="1"/>
</dbReference>
<comment type="similarity">
    <text evidence="6">Belongs to the LDH/MDH superfamily.</text>
</comment>
<dbReference type="PRINTS" id="PR00086">
    <property type="entry name" value="LLDHDRGNASE"/>
</dbReference>
<feature type="active site" description="Proton acceptor" evidence="4">
    <location>
        <position position="175"/>
    </location>
</feature>
<evidence type="ECO:0000256" key="6">
    <source>
        <dbReference type="RuleBase" id="RU003369"/>
    </source>
</evidence>
<proteinExistence type="inferred from homology"/>
<accession>A0A822V9F5</accession>
<dbReference type="GO" id="GO:0004459">
    <property type="term" value="F:L-lactate dehydrogenase (NAD+) activity"/>
    <property type="evidence" value="ECO:0007669"/>
    <property type="project" value="UniProtKB-EC"/>
</dbReference>
<dbReference type="EMBL" id="FCNL01000042">
    <property type="protein sequence ID" value="CVI25236.1"/>
    <property type="molecule type" value="Genomic_DNA"/>
</dbReference>
<dbReference type="InterPro" id="IPR015955">
    <property type="entry name" value="Lactate_DH/Glyco_Ohase_4_C"/>
</dbReference>
<evidence type="ECO:0000313" key="10">
    <source>
        <dbReference type="Proteomes" id="UP000192074"/>
    </source>
</evidence>
<dbReference type="GO" id="GO:0006089">
    <property type="term" value="P:lactate metabolic process"/>
    <property type="evidence" value="ECO:0007669"/>
    <property type="project" value="TreeGrafter"/>
</dbReference>
<dbReference type="EC" id="1.1.1.27" evidence="9"/>
<dbReference type="PROSITE" id="PS00064">
    <property type="entry name" value="L_LDH"/>
    <property type="match status" value="1"/>
</dbReference>
<dbReference type="PANTHER" id="PTHR43128">
    <property type="entry name" value="L-2-HYDROXYCARBOXYLATE DEHYDROGENASE (NAD(P)(+))"/>
    <property type="match status" value="1"/>
</dbReference>
<dbReference type="InterPro" id="IPR022383">
    <property type="entry name" value="Lactate/malate_DH_C"/>
</dbReference>
<evidence type="ECO:0000256" key="1">
    <source>
        <dbReference type="ARBA" id="ARBA00003966"/>
    </source>
</evidence>
<reference evidence="9 10" key="1">
    <citation type="submission" date="2016-01" db="EMBL/GenBank/DDBJ databases">
        <authorList>
            <person name="Regsiter A."/>
            <person name="william w."/>
        </authorList>
    </citation>
    <scope>NUCLEOTIDE SEQUENCE [LARGE SCALE GENOMIC DNA]</scope>
    <source>
        <strain evidence="9 10">B6</strain>
    </source>
</reference>
<dbReference type="Gene3D" id="3.40.50.720">
    <property type="entry name" value="NAD(P)-binding Rossmann-like Domain"/>
    <property type="match status" value="1"/>
</dbReference>
<name>A0A822V9F5_AGRTU</name>
<evidence type="ECO:0000313" key="9">
    <source>
        <dbReference type="EMBL" id="CVI25236.1"/>
    </source>
</evidence>
<dbReference type="PIRSF" id="PIRSF000102">
    <property type="entry name" value="Lac_mal_DH"/>
    <property type="match status" value="1"/>
</dbReference>
<dbReference type="SUPFAM" id="SSF56327">
    <property type="entry name" value="LDH C-terminal domain-like"/>
    <property type="match status" value="1"/>
</dbReference>
<dbReference type="InterPro" id="IPR036291">
    <property type="entry name" value="NAD(P)-bd_dom_sf"/>
</dbReference>
<keyword evidence="2 6" id="KW-0560">Oxidoreductase</keyword>
<dbReference type="InterPro" id="IPR001236">
    <property type="entry name" value="Lactate/malate_DH_N"/>
</dbReference>
<gene>
    <name evidence="9" type="primary">ldh</name>
    <name evidence="9" type="ORF">AGR4A_pAt30051</name>
</gene>
<dbReference type="PANTHER" id="PTHR43128:SF16">
    <property type="entry name" value="L-LACTATE DEHYDROGENASE"/>
    <property type="match status" value="1"/>
</dbReference>